<dbReference type="EMBL" id="FQXR01000008">
    <property type="protein sequence ID" value="SHI05102.1"/>
    <property type="molecule type" value="Genomic_DNA"/>
</dbReference>
<proteinExistence type="inferred from homology"/>
<keyword evidence="8" id="KW-0969">Cilium</keyword>
<keyword evidence="8" id="KW-0282">Flagellum</keyword>
<evidence type="ECO:0000313" key="8">
    <source>
        <dbReference type="EMBL" id="SHI05102.1"/>
    </source>
</evidence>
<reference evidence="8 9" key="1">
    <citation type="submission" date="2016-11" db="EMBL/GenBank/DDBJ databases">
        <authorList>
            <person name="Jaros S."/>
            <person name="Januszkiewicz K."/>
            <person name="Wedrychowicz H."/>
        </authorList>
    </citation>
    <scope>NUCLEOTIDE SEQUENCE [LARGE SCALE GENOMIC DNA]</scope>
    <source>
        <strain evidence="8 9">DSM 13106</strain>
    </source>
</reference>
<dbReference type="STRING" id="1123281.SAMN02745180_01917"/>
<comment type="similarity">
    <text evidence="2 6">Belongs to the flagella basal body rod proteins family.</text>
</comment>
<accession>A0A1M5XZD6</accession>
<gene>
    <name evidence="8" type="ORF">SAMN02745180_01917</name>
</gene>
<dbReference type="Pfam" id="PF00460">
    <property type="entry name" value="Flg_bb_rod"/>
    <property type="match status" value="1"/>
</dbReference>
<evidence type="ECO:0000256" key="3">
    <source>
        <dbReference type="ARBA" id="ARBA00014376"/>
    </source>
</evidence>
<dbReference type="GO" id="GO:0030694">
    <property type="term" value="C:bacterial-type flagellum basal body, rod"/>
    <property type="evidence" value="ECO:0007669"/>
    <property type="project" value="InterPro"/>
</dbReference>
<comment type="subunit">
    <text evidence="6">The basal body constitutes a major portion of the flagellar organelle and consists of a number of rings mounted on a central rod.</text>
</comment>
<sequence>MLEKLYSSTNILEKALNGTWTRNKIISQNISNVDTPNYKRKEVVFEDYLKQELYENKQRLVTTNEKHIKGLGMKTEFVPKIIEDKSTSYRFDGNNVNIDTESAELSKNVIMHDALVRQITDEYEKVKNAIIEGSK</sequence>
<comment type="function">
    <text evidence="5 6">Structural component of flagellum, the bacterial motility apparatus. Part of the rod structure of flagellar basal body.</text>
</comment>
<keyword evidence="9" id="KW-1185">Reference proteome</keyword>
<evidence type="ECO:0000313" key="9">
    <source>
        <dbReference type="Proteomes" id="UP000184389"/>
    </source>
</evidence>
<comment type="subcellular location">
    <subcellularLocation>
        <location evidence="1 6">Bacterial flagellum basal body</location>
    </subcellularLocation>
</comment>
<organism evidence="8 9">
    <name type="scientific">Sporanaerobacter acetigenes DSM 13106</name>
    <dbReference type="NCBI Taxonomy" id="1123281"/>
    <lineage>
        <taxon>Bacteria</taxon>
        <taxon>Bacillati</taxon>
        <taxon>Bacillota</taxon>
        <taxon>Tissierellia</taxon>
        <taxon>Tissierellales</taxon>
        <taxon>Sporanaerobacteraceae</taxon>
        <taxon>Sporanaerobacter</taxon>
    </lineage>
</organism>
<evidence type="ECO:0000259" key="7">
    <source>
        <dbReference type="Pfam" id="PF00460"/>
    </source>
</evidence>
<name>A0A1M5XZD6_9FIRM</name>
<dbReference type="InterPro" id="IPR001444">
    <property type="entry name" value="Flag_bb_rod_N"/>
</dbReference>
<dbReference type="PIRSF" id="PIRSF002889">
    <property type="entry name" value="Rod_FlgB"/>
    <property type="match status" value="1"/>
</dbReference>
<dbReference type="Proteomes" id="UP000184389">
    <property type="component" value="Unassembled WGS sequence"/>
</dbReference>
<dbReference type="PANTHER" id="PTHR30435:SF12">
    <property type="entry name" value="FLAGELLAR BASAL BODY ROD PROTEIN FLGB"/>
    <property type="match status" value="1"/>
</dbReference>
<keyword evidence="8" id="KW-0966">Cell projection</keyword>
<dbReference type="RefSeq" id="WP_072744572.1">
    <property type="nucleotide sequence ID" value="NZ_FQXR01000008.1"/>
</dbReference>
<evidence type="ECO:0000256" key="2">
    <source>
        <dbReference type="ARBA" id="ARBA00009677"/>
    </source>
</evidence>
<evidence type="ECO:0000256" key="1">
    <source>
        <dbReference type="ARBA" id="ARBA00004117"/>
    </source>
</evidence>
<dbReference type="AlphaFoldDB" id="A0A1M5XZD6"/>
<protein>
    <recommendedName>
        <fullName evidence="3 6">Flagellar basal body rod protein FlgB</fullName>
    </recommendedName>
</protein>
<evidence type="ECO:0000256" key="6">
    <source>
        <dbReference type="PIRNR" id="PIRNR002889"/>
    </source>
</evidence>
<dbReference type="OrthoDB" id="9792068at2"/>
<evidence type="ECO:0000256" key="4">
    <source>
        <dbReference type="ARBA" id="ARBA00023143"/>
    </source>
</evidence>
<keyword evidence="4 6" id="KW-0975">Bacterial flagellum</keyword>
<dbReference type="NCBIfam" id="TIGR01396">
    <property type="entry name" value="FlgB"/>
    <property type="match status" value="1"/>
</dbReference>
<feature type="domain" description="Flagellar basal body rod protein N-terminal" evidence="7">
    <location>
        <begin position="12"/>
        <end position="39"/>
    </location>
</feature>
<dbReference type="PANTHER" id="PTHR30435">
    <property type="entry name" value="FLAGELLAR PROTEIN"/>
    <property type="match status" value="1"/>
</dbReference>
<dbReference type="GO" id="GO:0071978">
    <property type="term" value="P:bacterial-type flagellum-dependent swarming motility"/>
    <property type="evidence" value="ECO:0007669"/>
    <property type="project" value="TreeGrafter"/>
</dbReference>
<evidence type="ECO:0000256" key="5">
    <source>
        <dbReference type="ARBA" id="ARBA00024934"/>
    </source>
</evidence>
<dbReference type="InterPro" id="IPR006300">
    <property type="entry name" value="FlgB"/>
</dbReference>